<dbReference type="GO" id="GO:0020037">
    <property type="term" value="F:heme binding"/>
    <property type="evidence" value="ECO:0007669"/>
    <property type="project" value="InterPro"/>
</dbReference>
<reference evidence="8 9" key="1">
    <citation type="submission" date="2018-05" db="EMBL/GenBank/DDBJ databases">
        <title>Streptomyces venezuelae.</title>
        <authorList>
            <person name="Kim W."/>
            <person name="Lee N."/>
            <person name="Cho B.-K."/>
        </authorList>
    </citation>
    <scope>NUCLEOTIDE SEQUENCE [LARGE SCALE GENOMIC DNA]</scope>
    <source>
        <strain evidence="8 9">ATCC 15068</strain>
    </source>
</reference>
<name>A0A5P2B6I6_STRVZ</name>
<dbReference type="GO" id="GO:0005506">
    <property type="term" value="F:iron ion binding"/>
    <property type="evidence" value="ECO:0007669"/>
    <property type="project" value="InterPro"/>
</dbReference>
<keyword evidence="6 7" id="KW-0503">Monooxygenase</keyword>
<protein>
    <submittedName>
        <fullName evidence="8">Cytochrome P450</fullName>
    </submittedName>
</protein>
<evidence type="ECO:0000313" key="8">
    <source>
        <dbReference type="EMBL" id="QES23959.1"/>
    </source>
</evidence>
<dbReference type="InterPro" id="IPR001128">
    <property type="entry name" value="Cyt_P450"/>
</dbReference>
<gene>
    <name evidence="8" type="ORF">DEJ46_36610</name>
</gene>
<dbReference type="OrthoDB" id="141712at2"/>
<dbReference type="InterPro" id="IPR002397">
    <property type="entry name" value="Cyt_P450_B"/>
</dbReference>
<dbReference type="PANTHER" id="PTHR46696:SF1">
    <property type="entry name" value="CYTOCHROME P450 YJIB-RELATED"/>
    <property type="match status" value="1"/>
</dbReference>
<evidence type="ECO:0000256" key="7">
    <source>
        <dbReference type="RuleBase" id="RU000461"/>
    </source>
</evidence>
<dbReference type="PANTHER" id="PTHR46696">
    <property type="entry name" value="P450, PUTATIVE (EUROFUNG)-RELATED"/>
    <property type="match status" value="1"/>
</dbReference>
<dbReference type="InterPro" id="IPR036396">
    <property type="entry name" value="Cyt_P450_sf"/>
</dbReference>
<keyword evidence="5 7" id="KW-0408">Iron</keyword>
<evidence type="ECO:0000256" key="4">
    <source>
        <dbReference type="ARBA" id="ARBA00023002"/>
    </source>
</evidence>
<dbReference type="GO" id="GO:0004497">
    <property type="term" value="F:monooxygenase activity"/>
    <property type="evidence" value="ECO:0007669"/>
    <property type="project" value="UniProtKB-KW"/>
</dbReference>
<proteinExistence type="inferred from homology"/>
<dbReference type="EMBL" id="CP029194">
    <property type="protein sequence ID" value="QES23959.1"/>
    <property type="molecule type" value="Genomic_DNA"/>
</dbReference>
<comment type="similarity">
    <text evidence="1 7">Belongs to the cytochrome P450 family.</text>
</comment>
<dbReference type="Proteomes" id="UP000324106">
    <property type="component" value="Chromosome"/>
</dbReference>
<evidence type="ECO:0000256" key="5">
    <source>
        <dbReference type="ARBA" id="ARBA00023004"/>
    </source>
</evidence>
<accession>A0A5P2B6I6</accession>
<sequence length="405" mass="43898">MTPPPAEHHGPVVHDWAVAPLPDTAFDPLPHRLLHEEPVARVRLRHGEGDAWLVTRYEDVKQIASDPRMSRALTVGRAVTSMTPHTLAPAGGVGRADPPDHTRLRRLIAPTFGRRRMTALREHTTRTADALALRMADAGPPADLAEHFVGPLAATVIAELLGVPTADLDRVERWRAGVLSSDTTEAEGESVKKEIAGYFADLARHRTEHPGDDLVSELAAARAAGAISTPELVSMAVMLTLNGLDAVRNIVATMVYVLLVHPDQTAKIRAEPDRLPGAVDELLRYIPQRNGVGMPRIATADIEVGGVTVRAGEAVYVFYPAANRDPSVYTEPDRLDLARNEAPHLAFGHGAHYCAGAQLARMEAEVMLSTLLTRFPGLATAVEPERIAWRRGTVNRGPVTLPVTW</sequence>
<keyword evidence="2 7" id="KW-0349">Heme</keyword>
<keyword evidence="3 7" id="KW-0479">Metal-binding</keyword>
<organism evidence="8 9">
    <name type="scientific">Streptomyces venezuelae</name>
    <dbReference type="NCBI Taxonomy" id="54571"/>
    <lineage>
        <taxon>Bacteria</taxon>
        <taxon>Bacillati</taxon>
        <taxon>Actinomycetota</taxon>
        <taxon>Actinomycetes</taxon>
        <taxon>Kitasatosporales</taxon>
        <taxon>Streptomycetaceae</taxon>
        <taxon>Streptomyces</taxon>
    </lineage>
</organism>
<dbReference type="Pfam" id="PF00067">
    <property type="entry name" value="p450"/>
    <property type="match status" value="1"/>
</dbReference>
<evidence type="ECO:0000256" key="2">
    <source>
        <dbReference type="ARBA" id="ARBA00022617"/>
    </source>
</evidence>
<dbReference type="RefSeq" id="WP_150273314.1">
    <property type="nucleotide sequence ID" value="NZ_CP029194.1"/>
</dbReference>
<keyword evidence="4 7" id="KW-0560">Oxidoreductase</keyword>
<dbReference type="AlphaFoldDB" id="A0A5P2B6I6"/>
<evidence type="ECO:0000256" key="1">
    <source>
        <dbReference type="ARBA" id="ARBA00010617"/>
    </source>
</evidence>
<dbReference type="GO" id="GO:0016705">
    <property type="term" value="F:oxidoreductase activity, acting on paired donors, with incorporation or reduction of molecular oxygen"/>
    <property type="evidence" value="ECO:0007669"/>
    <property type="project" value="InterPro"/>
</dbReference>
<dbReference type="InterPro" id="IPR017972">
    <property type="entry name" value="Cyt_P450_CS"/>
</dbReference>
<evidence type="ECO:0000256" key="3">
    <source>
        <dbReference type="ARBA" id="ARBA00022723"/>
    </source>
</evidence>
<dbReference type="CDD" id="cd11031">
    <property type="entry name" value="Cyp158A-like"/>
    <property type="match status" value="1"/>
</dbReference>
<dbReference type="FunFam" id="1.10.630.10:FF:000018">
    <property type="entry name" value="Cytochrome P450 monooxygenase"/>
    <property type="match status" value="1"/>
</dbReference>
<dbReference type="PROSITE" id="PS00086">
    <property type="entry name" value="CYTOCHROME_P450"/>
    <property type="match status" value="1"/>
</dbReference>
<dbReference type="SUPFAM" id="SSF48264">
    <property type="entry name" value="Cytochrome P450"/>
    <property type="match status" value="1"/>
</dbReference>
<dbReference type="Gene3D" id="1.10.630.10">
    <property type="entry name" value="Cytochrome P450"/>
    <property type="match status" value="1"/>
</dbReference>
<evidence type="ECO:0000256" key="6">
    <source>
        <dbReference type="ARBA" id="ARBA00023033"/>
    </source>
</evidence>
<dbReference type="PRINTS" id="PR00359">
    <property type="entry name" value="BP450"/>
</dbReference>
<evidence type="ECO:0000313" key="9">
    <source>
        <dbReference type="Proteomes" id="UP000324106"/>
    </source>
</evidence>